<dbReference type="InterPro" id="IPR051914">
    <property type="entry name" value="FAD-linked_OxidoTrans_Type4"/>
</dbReference>
<dbReference type="SUPFAM" id="SSF56176">
    <property type="entry name" value="FAD-binding/transporter-associated domain-like"/>
    <property type="match status" value="1"/>
</dbReference>
<dbReference type="InterPro" id="IPR016166">
    <property type="entry name" value="FAD-bd_PCMH"/>
</dbReference>
<dbReference type="InterPro" id="IPR016169">
    <property type="entry name" value="FAD-bd_PCMH_sub2"/>
</dbReference>
<comment type="similarity">
    <text evidence="2">Belongs to the FAD-binding oxidoreductase/transferase type 4 family.</text>
</comment>
<protein>
    <submittedName>
        <fullName evidence="7">Glycolate oxidase</fullName>
    </submittedName>
</protein>
<feature type="domain" description="FAD-binding PCMH-type" evidence="6">
    <location>
        <begin position="38"/>
        <end position="217"/>
    </location>
</feature>
<proteinExistence type="inferred from homology"/>
<dbReference type="AlphaFoldDB" id="A0A8G2FAV5"/>
<evidence type="ECO:0000256" key="2">
    <source>
        <dbReference type="ARBA" id="ARBA00008000"/>
    </source>
</evidence>
<dbReference type="PANTHER" id="PTHR42934:SF2">
    <property type="entry name" value="GLYCOLATE OXIDASE SUBUNIT GLCD"/>
    <property type="match status" value="1"/>
</dbReference>
<name>A0A8G2FAV5_9BACT</name>
<keyword evidence="3" id="KW-0285">Flavoprotein</keyword>
<evidence type="ECO:0000313" key="8">
    <source>
        <dbReference type="Proteomes" id="UP000184001"/>
    </source>
</evidence>
<comment type="cofactor">
    <cofactor evidence="1">
        <name>FAD</name>
        <dbReference type="ChEBI" id="CHEBI:57692"/>
    </cofactor>
</comment>
<dbReference type="Gene3D" id="3.30.465.10">
    <property type="match status" value="1"/>
</dbReference>
<dbReference type="EMBL" id="FQZR01000003">
    <property type="protein sequence ID" value="SHJ11226.1"/>
    <property type="molecule type" value="Genomic_DNA"/>
</dbReference>
<reference evidence="7 8" key="1">
    <citation type="submission" date="2016-11" db="EMBL/GenBank/DDBJ databases">
        <authorList>
            <person name="Varghese N."/>
            <person name="Submissions S."/>
        </authorList>
    </citation>
    <scope>NUCLEOTIDE SEQUENCE [LARGE SCALE GENOMIC DNA]</scope>
    <source>
        <strain evidence="7 8">DSM 17919</strain>
    </source>
</reference>
<evidence type="ECO:0000256" key="1">
    <source>
        <dbReference type="ARBA" id="ARBA00001974"/>
    </source>
</evidence>
<dbReference type="PROSITE" id="PS51387">
    <property type="entry name" value="FAD_PCMH"/>
    <property type="match status" value="1"/>
</dbReference>
<dbReference type="Pfam" id="PF02913">
    <property type="entry name" value="FAD-oxidase_C"/>
    <property type="match status" value="1"/>
</dbReference>
<keyword evidence="4" id="KW-0274">FAD</keyword>
<dbReference type="InterPro" id="IPR016171">
    <property type="entry name" value="Vanillyl_alc_oxidase_C-sub2"/>
</dbReference>
<dbReference type="GO" id="GO:0016491">
    <property type="term" value="F:oxidoreductase activity"/>
    <property type="evidence" value="ECO:0007669"/>
    <property type="project" value="UniProtKB-KW"/>
</dbReference>
<comment type="caution">
    <text evidence="7">The sequence shown here is derived from an EMBL/GenBank/DDBJ whole genome shotgun (WGS) entry which is preliminary data.</text>
</comment>
<evidence type="ECO:0000313" key="7">
    <source>
        <dbReference type="EMBL" id="SHJ11226.1"/>
    </source>
</evidence>
<dbReference type="InterPro" id="IPR016164">
    <property type="entry name" value="FAD-linked_Oxase-like_C"/>
</dbReference>
<evidence type="ECO:0000256" key="3">
    <source>
        <dbReference type="ARBA" id="ARBA00022630"/>
    </source>
</evidence>
<organism evidence="7 8">
    <name type="scientific">Halodesulfovibrio aestuarii</name>
    <dbReference type="NCBI Taxonomy" id="126333"/>
    <lineage>
        <taxon>Bacteria</taxon>
        <taxon>Pseudomonadati</taxon>
        <taxon>Thermodesulfobacteriota</taxon>
        <taxon>Desulfovibrionia</taxon>
        <taxon>Desulfovibrionales</taxon>
        <taxon>Desulfovibrionaceae</taxon>
        <taxon>Halodesulfovibrio</taxon>
    </lineage>
</organism>
<dbReference type="PANTHER" id="PTHR42934">
    <property type="entry name" value="GLYCOLATE OXIDASE SUBUNIT GLCD"/>
    <property type="match status" value="1"/>
</dbReference>
<dbReference type="FunFam" id="1.10.45.10:FF:000001">
    <property type="entry name" value="D-lactate dehydrogenase mitochondrial"/>
    <property type="match status" value="1"/>
</dbReference>
<evidence type="ECO:0000256" key="5">
    <source>
        <dbReference type="ARBA" id="ARBA00023002"/>
    </source>
</evidence>
<evidence type="ECO:0000256" key="4">
    <source>
        <dbReference type="ARBA" id="ARBA00022827"/>
    </source>
</evidence>
<sequence length="459" mass="50187">MSLLSLPHRNFLQNLFSEADCLLTPEEMVVYEADASRLEGTPLAVVRPETEEQIIELMRWADTERIPLYPRARATNVVGLCVPQQPGIVVSTLKMDSILEVDSDDFIARVQPGVITGDLQKRVEQEKLFYPPDPASLGISTIGGNVATCAGGMRALKYGVTREWILGCKAVLPGGKTITCGGRNHKNVVGLDLLRLLTGSEGTLAFMTEITLKLIPKPESTASILAGFSNLEEALHAIKIMFKAGMLPAALEFMGPEVLAALQNSRTVPWPSTVTASLLLRFDGSHQALKADLEKAEAIFKACNVLWSTTGIGKEEEEPLWDVRRSINPASFKVAPDKFSDDVTVPRGRLLDAVTGIRKIADKYSLPILTFGHVGDGNIHVNIMHDASNADELTRATSAKKEISKFILSLRGTLSGEHGVGLVKAPYVHLQLSETERSLMRQIKRVFDPHCIMNPDKAF</sequence>
<evidence type="ECO:0000259" key="6">
    <source>
        <dbReference type="PROSITE" id="PS51387"/>
    </source>
</evidence>
<dbReference type="FunFam" id="3.30.70.2740:FF:000001">
    <property type="entry name" value="D-lactate dehydrogenase mitochondrial"/>
    <property type="match status" value="1"/>
</dbReference>
<dbReference type="RefSeq" id="WP_020000361.1">
    <property type="nucleotide sequence ID" value="NZ_CP192219.1"/>
</dbReference>
<dbReference type="SUPFAM" id="SSF55103">
    <property type="entry name" value="FAD-linked oxidases, C-terminal domain"/>
    <property type="match status" value="1"/>
</dbReference>
<dbReference type="InterPro" id="IPR036318">
    <property type="entry name" value="FAD-bd_PCMH-like_sf"/>
</dbReference>
<dbReference type="Gene3D" id="3.30.70.2740">
    <property type="match status" value="1"/>
</dbReference>
<dbReference type="InterPro" id="IPR004113">
    <property type="entry name" value="FAD-bd_oxidored_4_C"/>
</dbReference>
<dbReference type="Gene3D" id="1.10.45.10">
    <property type="entry name" value="Vanillyl-alcohol Oxidase, Chain A, domain 4"/>
    <property type="match status" value="1"/>
</dbReference>
<dbReference type="InterPro" id="IPR006094">
    <property type="entry name" value="Oxid_FAD_bind_N"/>
</dbReference>
<dbReference type="Pfam" id="PF01565">
    <property type="entry name" value="FAD_binding_4"/>
    <property type="match status" value="1"/>
</dbReference>
<gene>
    <name evidence="7" type="ORF">SAMN05660830_01677</name>
</gene>
<dbReference type="Proteomes" id="UP000184001">
    <property type="component" value="Unassembled WGS sequence"/>
</dbReference>
<keyword evidence="5" id="KW-0560">Oxidoreductase</keyword>
<dbReference type="GO" id="GO:0071949">
    <property type="term" value="F:FAD binding"/>
    <property type="evidence" value="ECO:0007669"/>
    <property type="project" value="InterPro"/>
</dbReference>
<accession>A0A8G2FAV5</accession>